<reference evidence="1" key="1">
    <citation type="journal article" date="2015" name="Nature">
        <title>Complex archaea that bridge the gap between prokaryotes and eukaryotes.</title>
        <authorList>
            <person name="Spang A."/>
            <person name="Saw J.H."/>
            <person name="Jorgensen S.L."/>
            <person name="Zaremba-Niedzwiedzka K."/>
            <person name="Martijn J."/>
            <person name="Lind A.E."/>
            <person name="van Eijk R."/>
            <person name="Schleper C."/>
            <person name="Guy L."/>
            <person name="Ettema T.J."/>
        </authorList>
    </citation>
    <scope>NUCLEOTIDE SEQUENCE</scope>
</reference>
<comment type="caution">
    <text evidence="1">The sequence shown here is derived from an EMBL/GenBank/DDBJ whole genome shotgun (WGS) entry which is preliminary data.</text>
</comment>
<dbReference type="EMBL" id="LAZR01001020">
    <property type="protein sequence ID" value="KKN52430.1"/>
    <property type="molecule type" value="Genomic_DNA"/>
</dbReference>
<dbReference type="AlphaFoldDB" id="A0A0F9R7B1"/>
<sequence>MEDTREKQHLAKIDGCVQKLVHIMNQFNDWTGGDAPLAKKPDAIRLLESWSLPRKKDKEAKPL</sequence>
<organism evidence="1">
    <name type="scientific">marine sediment metagenome</name>
    <dbReference type="NCBI Taxonomy" id="412755"/>
    <lineage>
        <taxon>unclassified sequences</taxon>
        <taxon>metagenomes</taxon>
        <taxon>ecological metagenomes</taxon>
    </lineage>
</organism>
<gene>
    <name evidence="1" type="ORF">LCGC14_0612840</name>
</gene>
<name>A0A0F9R7B1_9ZZZZ</name>
<accession>A0A0F9R7B1</accession>
<protein>
    <submittedName>
        <fullName evidence="1">Uncharacterized protein</fullName>
    </submittedName>
</protein>
<proteinExistence type="predicted"/>
<evidence type="ECO:0000313" key="1">
    <source>
        <dbReference type="EMBL" id="KKN52430.1"/>
    </source>
</evidence>